<name>A0A8S2IQW3_9BILA</name>
<keyword evidence="4" id="KW-0732">Signal</keyword>
<feature type="region of interest" description="Disordered" evidence="3">
    <location>
        <begin position="284"/>
        <end position="311"/>
    </location>
</feature>
<dbReference type="GO" id="GO:0016579">
    <property type="term" value="P:protein deubiquitination"/>
    <property type="evidence" value="ECO:0007669"/>
    <property type="project" value="InterPro"/>
</dbReference>
<keyword evidence="2" id="KW-0788">Thiol protease</keyword>
<dbReference type="InterPro" id="IPR001394">
    <property type="entry name" value="Peptidase_C19_UCH"/>
</dbReference>
<evidence type="ECO:0000256" key="4">
    <source>
        <dbReference type="SAM" id="SignalP"/>
    </source>
</evidence>
<dbReference type="PROSITE" id="PS00972">
    <property type="entry name" value="USP_1"/>
    <property type="match status" value="1"/>
</dbReference>
<evidence type="ECO:0000256" key="3">
    <source>
        <dbReference type="SAM" id="MobiDB-lite"/>
    </source>
</evidence>
<dbReference type="Proteomes" id="UP000682733">
    <property type="component" value="Unassembled WGS sequence"/>
</dbReference>
<feature type="signal peptide" evidence="4">
    <location>
        <begin position="1"/>
        <end position="24"/>
    </location>
</feature>
<protein>
    <recommendedName>
        <fullName evidence="2">Ubiquitin carboxyl-terminal hydrolase</fullName>
        <ecNumber evidence="2">3.4.19.12</ecNumber>
    </recommendedName>
</protein>
<dbReference type="PROSITE" id="PS51257">
    <property type="entry name" value="PROKAR_LIPOPROTEIN"/>
    <property type="match status" value="1"/>
</dbReference>
<comment type="caution">
    <text evidence="7">The sequence shown here is derived from an EMBL/GenBank/DDBJ whole genome shotgun (WGS) entry which is preliminary data.</text>
</comment>
<dbReference type="Proteomes" id="UP000677228">
    <property type="component" value="Unassembled WGS sequence"/>
</dbReference>
<evidence type="ECO:0000313" key="7">
    <source>
        <dbReference type="EMBL" id="CAF3761683.1"/>
    </source>
</evidence>
<keyword evidence="2" id="KW-0645">Protease</keyword>
<dbReference type="PANTHER" id="PTHR21646:SF76">
    <property type="entry name" value="UBIQUITIN CARBOXYL-TERMINAL HYDROLASE 32"/>
    <property type="match status" value="1"/>
</dbReference>
<keyword evidence="2" id="KW-0833">Ubl conjugation pathway</keyword>
<dbReference type="GO" id="GO:0004843">
    <property type="term" value="F:cysteine-type deubiquitinase activity"/>
    <property type="evidence" value="ECO:0007669"/>
    <property type="project" value="UniProtKB-UniRule"/>
</dbReference>
<dbReference type="PANTHER" id="PTHR21646">
    <property type="entry name" value="UBIQUITIN CARBOXYL-TERMINAL HYDROLASE"/>
    <property type="match status" value="1"/>
</dbReference>
<feature type="compositionally biased region" description="Basic and acidic residues" evidence="3">
    <location>
        <begin position="300"/>
        <end position="311"/>
    </location>
</feature>
<accession>A0A8S2IQW3</accession>
<reference evidence="7" key="1">
    <citation type="submission" date="2021-02" db="EMBL/GenBank/DDBJ databases">
        <authorList>
            <person name="Nowell W R."/>
        </authorList>
    </citation>
    <scope>NUCLEOTIDE SEQUENCE</scope>
</reference>
<dbReference type="Gene3D" id="3.90.70.10">
    <property type="entry name" value="Cysteine proteinases"/>
    <property type="match status" value="1"/>
</dbReference>
<dbReference type="PROSITE" id="PS00973">
    <property type="entry name" value="USP_2"/>
    <property type="match status" value="1"/>
</dbReference>
<dbReference type="SUPFAM" id="SSF54001">
    <property type="entry name" value="Cysteine proteinases"/>
    <property type="match status" value="1"/>
</dbReference>
<comment type="similarity">
    <text evidence="2">Belongs to the peptidase C19 family.</text>
</comment>
<evidence type="ECO:0000256" key="1">
    <source>
        <dbReference type="ARBA" id="ARBA00000707"/>
    </source>
</evidence>
<dbReference type="EMBL" id="CAJOBA010006043">
    <property type="protein sequence ID" value="CAF3761683.1"/>
    <property type="molecule type" value="Genomic_DNA"/>
</dbReference>
<comment type="catalytic activity">
    <reaction evidence="1 2">
        <text>Thiol-dependent hydrolysis of ester, thioester, amide, peptide and isopeptide bonds formed by the C-terminal Gly of ubiquitin (a 76-residue protein attached to proteins as an intracellular targeting signal).</text>
        <dbReference type="EC" id="3.4.19.12"/>
    </reaction>
</comment>
<evidence type="ECO:0000313" key="8">
    <source>
        <dbReference type="Proteomes" id="UP000682733"/>
    </source>
</evidence>
<organism evidence="7 8">
    <name type="scientific">Didymodactylos carnosus</name>
    <dbReference type="NCBI Taxonomy" id="1234261"/>
    <lineage>
        <taxon>Eukaryota</taxon>
        <taxon>Metazoa</taxon>
        <taxon>Spiralia</taxon>
        <taxon>Gnathifera</taxon>
        <taxon>Rotifera</taxon>
        <taxon>Eurotatoria</taxon>
        <taxon>Bdelloidea</taxon>
        <taxon>Philodinida</taxon>
        <taxon>Philodinidae</taxon>
        <taxon>Didymodactylos</taxon>
    </lineage>
</organism>
<proteinExistence type="inferred from homology"/>
<dbReference type="Pfam" id="PF00443">
    <property type="entry name" value="UCH"/>
    <property type="match status" value="1"/>
</dbReference>
<dbReference type="EMBL" id="CAJNOK010006036">
    <property type="protein sequence ID" value="CAF0991632.1"/>
    <property type="molecule type" value="Genomic_DNA"/>
</dbReference>
<dbReference type="InterPro" id="IPR038765">
    <property type="entry name" value="Papain-like_cys_pep_sf"/>
</dbReference>
<evidence type="ECO:0000256" key="2">
    <source>
        <dbReference type="RuleBase" id="RU366025"/>
    </source>
</evidence>
<feature type="domain" description="USP" evidence="5">
    <location>
        <begin position="434"/>
        <end position="834"/>
    </location>
</feature>
<dbReference type="AlphaFoldDB" id="A0A8S2IQW3"/>
<dbReference type="PROSITE" id="PS50235">
    <property type="entry name" value="USP_3"/>
    <property type="match status" value="1"/>
</dbReference>
<sequence length="835" mass="95657">MKGNRKCSGFRMHLLNTLLSSVVACNICGVCRTNVQNLTRKAKNVKIIDDSKHWDIQVIKNNNKESSKEYYDRTDKLQTQQQNTHVKITNENQIQLRVCVDNTEEHNLPVDPDMTANSLKEHLCKDICRLPSSPEYYSLTVSTPTSNVVILHKNMDETLKQLGFMSPTTVNIHKSGNTNREKSNYQQPEKTVKEELRLIVYSEDATIVQITTDSNVTGSQLLNNILTKLKRPIKEAKTTRLIIHKPKFDDEPLSQERLQCTLKELGINDNSKITITHKNIQTIKTSEKDTFKPRSTTHSKPHEDQKPDTSKSFRSDIKLAIYFKDNFLMHLHKNPETTTAEELLADLRAHDTVLRLPVDRIQLCIHRINKKITESMYKMTLKQLDIADQTEIRILAIDEPSTTSNQPHPLSPRNSLAAPSSKTMTQLNKRAGVCGLINQGNTCFMNSALQCLRNVPPLTLYFLNHGDLNLNCGETISAYADFISKVWLHPKGDYFEPSLLKHCVSQFAPQFIGYAQHDAQEFMNFLLDALHEDLKRFGDGRHSIIADLFHGETQTIVQCSRCDEIEITKNLFTFLPLPLQKKGRLFAVTYCPRQEKSRIYWVETARNGNISSLINDFLSTYKRSPRTEKFCTHTPIESHIEVVHSGTTRYEHNVPLVHVPEEHIIFEQTCYKVPTYKTEKAMSSNDSDTMTLTECLEEFTTQETLGENGKWHCPICNKLRVATKKLDILSFPEVLIIQLKRFVYDDSDNKINKFVSCPLTNLDLSALSTDSNANYNLVAVANHKGSLEYGHYVTNAKNFNNGKWYQFDDRHVNEINLEEDIITDEAYILVYAQKK</sequence>
<evidence type="ECO:0000259" key="5">
    <source>
        <dbReference type="PROSITE" id="PS50235"/>
    </source>
</evidence>
<keyword evidence="2" id="KW-0378">Hydrolase</keyword>
<dbReference type="CDD" id="cd02674">
    <property type="entry name" value="Peptidase_C19R"/>
    <property type="match status" value="1"/>
</dbReference>
<dbReference type="InterPro" id="IPR028889">
    <property type="entry name" value="USP"/>
</dbReference>
<gene>
    <name evidence="6" type="ORF">OVA965_LOCUS14104</name>
    <name evidence="7" type="ORF">TMI583_LOCUS14107</name>
</gene>
<dbReference type="InterPro" id="IPR018200">
    <property type="entry name" value="USP_CS"/>
</dbReference>
<evidence type="ECO:0000313" key="6">
    <source>
        <dbReference type="EMBL" id="CAF0991632.1"/>
    </source>
</evidence>
<dbReference type="GO" id="GO:0006508">
    <property type="term" value="P:proteolysis"/>
    <property type="evidence" value="ECO:0007669"/>
    <property type="project" value="UniProtKB-KW"/>
</dbReference>
<feature type="compositionally biased region" description="Polar residues" evidence="3">
    <location>
        <begin position="400"/>
        <end position="419"/>
    </location>
</feature>
<feature type="region of interest" description="Disordered" evidence="3">
    <location>
        <begin position="399"/>
        <end position="419"/>
    </location>
</feature>
<dbReference type="InterPro" id="IPR050185">
    <property type="entry name" value="Ub_carboxyl-term_hydrolase"/>
</dbReference>
<dbReference type="EC" id="3.4.19.12" evidence="2"/>
<feature type="chain" id="PRO_5035646979" description="Ubiquitin carboxyl-terminal hydrolase" evidence="4">
    <location>
        <begin position="25"/>
        <end position="835"/>
    </location>
</feature>